<reference evidence="1 2" key="1">
    <citation type="submission" date="2024-09" db="EMBL/GenBank/DDBJ databases">
        <authorList>
            <person name="Sun Q."/>
            <person name="Mori K."/>
        </authorList>
    </citation>
    <scope>NUCLEOTIDE SEQUENCE [LARGE SCALE GENOMIC DNA]</scope>
    <source>
        <strain evidence="1 2">JCM 3143</strain>
    </source>
</reference>
<name>A0ABV5S714_9ACTN</name>
<gene>
    <name evidence="1" type="ORF">ACFFSA_30695</name>
</gene>
<comment type="caution">
    <text evidence="1">The sequence shown here is derived from an EMBL/GenBank/DDBJ whole genome shotgun (WGS) entry which is preliminary data.</text>
</comment>
<protein>
    <submittedName>
        <fullName evidence="1">Uncharacterized protein</fullName>
    </submittedName>
</protein>
<dbReference type="Proteomes" id="UP001589532">
    <property type="component" value="Unassembled WGS sequence"/>
</dbReference>
<dbReference type="RefSeq" id="WP_344987437.1">
    <property type="nucleotide sequence ID" value="NZ_BAAAXV010000001.1"/>
</dbReference>
<organism evidence="1 2">
    <name type="scientific">Nonomuraea helvata</name>
    <dbReference type="NCBI Taxonomy" id="37484"/>
    <lineage>
        <taxon>Bacteria</taxon>
        <taxon>Bacillati</taxon>
        <taxon>Actinomycetota</taxon>
        <taxon>Actinomycetes</taxon>
        <taxon>Streptosporangiales</taxon>
        <taxon>Streptosporangiaceae</taxon>
        <taxon>Nonomuraea</taxon>
    </lineage>
</organism>
<evidence type="ECO:0000313" key="2">
    <source>
        <dbReference type="Proteomes" id="UP001589532"/>
    </source>
</evidence>
<proteinExistence type="predicted"/>
<dbReference type="EMBL" id="JBHMBW010000033">
    <property type="protein sequence ID" value="MFB9627471.1"/>
    <property type="molecule type" value="Genomic_DNA"/>
</dbReference>
<evidence type="ECO:0000313" key="1">
    <source>
        <dbReference type="EMBL" id="MFB9627471.1"/>
    </source>
</evidence>
<keyword evidence="2" id="KW-1185">Reference proteome</keyword>
<sequence length="75" mass="8234">MTQAFQVGILRDLSPKDLSNDTAQHVPPISTAFRALPPLRRLLGLFIGMGVRPEHIAAWSRRRASARESPGTAMP</sequence>
<accession>A0ABV5S714</accession>